<keyword evidence="2 5" id="KW-0238">DNA-binding</keyword>
<dbReference type="PANTHER" id="PTHR46796:SF6">
    <property type="entry name" value="ARAC SUBFAMILY"/>
    <property type="match status" value="1"/>
</dbReference>
<organism evidence="5 6">
    <name type="scientific">Leucobacter exalbidus</name>
    <dbReference type="NCBI Taxonomy" id="662960"/>
    <lineage>
        <taxon>Bacteria</taxon>
        <taxon>Bacillati</taxon>
        <taxon>Actinomycetota</taxon>
        <taxon>Actinomycetes</taxon>
        <taxon>Micrococcales</taxon>
        <taxon>Microbacteriaceae</taxon>
        <taxon>Leucobacter</taxon>
    </lineage>
</organism>
<keyword evidence="6" id="KW-1185">Reference proteome</keyword>
<dbReference type="SMART" id="SM00342">
    <property type="entry name" value="HTH_ARAC"/>
    <property type="match status" value="1"/>
</dbReference>
<keyword evidence="3" id="KW-0804">Transcription</keyword>
<comment type="caution">
    <text evidence="5">The sequence shown here is derived from an EMBL/GenBank/DDBJ whole genome shotgun (WGS) entry which is preliminary data.</text>
</comment>
<dbReference type="InterPro" id="IPR018060">
    <property type="entry name" value="HTH_AraC"/>
</dbReference>
<evidence type="ECO:0000256" key="3">
    <source>
        <dbReference type="ARBA" id="ARBA00023163"/>
    </source>
</evidence>
<dbReference type="Gene3D" id="1.10.10.60">
    <property type="entry name" value="Homeodomain-like"/>
    <property type="match status" value="1"/>
</dbReference>
<dbReference type="GO" id="GO:0043565">
    <property type="term" value="F:sequence-specific DNA binding"/>
    <property type="evidence" value="ECO:0007669"/>
    <property type="project" value="InterPro"/>
</dbReference>
<proteinExistence type="predicted"/>
<dbReference type="Proteomes" id="UP000675163">
    <property type="component" value="Unassembled WGS sequence"/>
</dbReference>
<evidence type="ECO:0000256" key="2">
    <source>
        <dbReference type="ARBA" id="ARBA00023125"/>
    </source>
</evidence>
<dbReference type="PROSITE" id="PS01124">
    <property type="entry name" value="HTH_ARAC_FAMILY_2"/>
    <property type="match status" value="1"/>
</dbReference>
<dbReference type="SUPFAM" id="SSF46689">
    <property type="entry name" value="Homeodomain-like"/>
    <property type="match status" value="1"/>
</dbReference>
<evidence type="ECO:0000259" key="4">
    <source>
        <dbReference type="PROSITE" id="PS01124"/>
    </source>
</evidence>
<dbReference type="PANTHER" id="PTHR46796">
    <property type="entry name" value="HTH-TYPE TRANSCRIPTIONAL ACTIVATOR RHAS-RELATED"/>
    <property type="match status" value="1"/>
</dbReference>
<dbReference type="GO" id="GO:0003700">
    <property type="term" value="F:DNA-binding transcription factor activity"/>
    <property type="evidence" value="ECO:0007669"/>
    <property type="project" value="InterPro"/>
</dbReference>
<name>A0A940PY50_9MICO</name>
<dbReference type="Pfam" id="PF14525">
    <property type="entry name" value="AraC_binding_2"/>
    <property type="match status" value="1"/>
</dbReference>
<dbReference type="InterPro" id="IPR009057">
    <property type="entry name" value="Homeodomain-like_sf"/>
</dbReference>
<dbReference type="InterPro" id="IPR035418">
    <property type="entry name" value="AraC-bd_2"/>
</dbReference>
<reference evidence="5" key="1">
    <citation type="submission" date="2021-02" db="EMBL/GenBank/DDBJ databases">
        <title>Sequencing the genomes of 1000 actinobacteria strains.</title>
        <authorList>
            <person name="Klenk H.-P."/>
        </authorList>
    </citation>
    <scope>NUCLEOTIDE SEQUENCE</scope>
    <source>
        <strain evidence="5">DSM 22850</strain>
    </source>
</reference>
<feature type="domain" description="HTH araC/xylS-type" evidence="4">
    <location>
        <begin position="128"/>
        <end position="229"/>
    </location>
</feature>
<evidence type="ECO:0000256" key="1">
    <source>
        <dbReference type="ARBA" id="ARBA00023015"/>
    </source>
</evidence>
<evidence type="ECO:0000313" key="6">
    <source>
        <dbReference type="Proteomes" id="UP000675163"/>
    </source>
</evidence>
<dbReference type="EMBL" id="JAFIDA010000001">
    <property type="protein sequence ID" value="MBP1326291.1"/>
    <property type="molecule type" value="Genomic_DNA"/>
</dbReference>
<keyword evidence="1" id="KW-0805">Transcription regulation</keyword>
<dbReference type="InterPro" id="IPR050204">
    <property type="entry name" value="AraC_XylS_family_regulators"/>
</dbReference>
<sequence length="237" mass="26224">MLEGESMVMQDSREAVLREGDLALYDSSRPYSLLVPEGARTAIIMFPKELLALPADAIAELTAVRFDGSSGLAAGISLFMTRLMDQLDHFSRPSGSRLPQNIVDLVGTMLSAELDQQPQGSSSSVLMRSIMNYAEQHLGDPDLGPGKIAAQHFISPRYLQMLFQRNGLTVTSWVRERRLERCRRDLEDPALAGETVATLAAKWGFFEATNFSRAFKRQFGLSPRAVRSLDPAAMTTR</sequence>
<accession>A0A940PY50</accession>
<protein>
    <submittedName>
        <fullName evidence="5">AraC-like DNA-binding protein</fullName>
    </submittedName>
</protein>
<dbReference type="PRINTS" id="PR00032">
    <property type="entry name" value="HTHARAC"/>
</dbReference>
<gene>
    <name evidence="5" type="ORF">JOF28_001523</name>
</gene>
<dbReference type="AlphaFoldDB" id="A0A940PY50"/>
<dbReference type="InterPro" id="IPR020449">
    <property type="entry name" value="Tscrpt_reg_AraC-type_HTH"/>
</dbReference>
<evidence type="ECO:0000313" key="5">
    <source>
        <dbReference type="EMBL" id="MBP1326291.1"/>
    </source>
</evidence>
<dbReference type="Pfam" id="PF12833">
    <property type="entry name" value="HTH_18"/>
    <property type="match status" value="1"/>
</dbReference>